<evidence type="ECO:0000256" key="2">
    <source>
        <dbReference type="SAM" id="SignalP"/>
    </source>
</evidence>
<protein>
    <submittedName>
        <fullName evidence="3">Putative multitransmembrane protein</fullName>
    </submittedName>
</protein>
<evidence type="ECO:0000313" key="4">
    <source>
        <dbReference type="Proteomes" id="UP000053469"/>
    </source>
</evidence>
<keyword evidence="2" id="KW-0732">Signal</keyword>
<keyword evidence="1" id="KW-0812">Transmembrane</keyword>
<keyword evidence="1" id="KW-1133">Transmembrane helix</keyword>
<dbReference type="InterPro" id="IPR012507">
    <property type="entry name" value="YibE_F"/>
</dbReference>
<dbReference type="Proteomes" id="UP000053469">
    <property type="component" value="Unassembled WGS sequence"/>
</dbReference>
<organism evidence="3 4">
    <name type="scientific">candidate division WS6 bacterium 36_33</name>
    <dbReference type="NCBI Taxonomy" id="1641388"/>
    <lineage>
        <taxon>Bacteria</taxon>
        <taxon>Candidatus Dojkabacteria</taxon>
    </lineage>
</organism>
<feature type="chain" id="PRO_5007150908" evidence="2">
    <location>
        <begin position="19"/>
        <end position="398"/>
    </location>
</feature>
<evidence type="ECO:0000256" key="1">
    <source>
        <dbReference type="SAM" id="Phobius"/>
    </source>
</evidence>
<feature type="transmembrane region" description="Helical" evidence="1">
    <location>
        <begin position="225"/>
        <end position="249"/>
    </location>
</feature>
<feature type="transmembrane region" description="Helical" evidence="1">
    <location>
        <begin position="368"/>
        <end position="389"/>
    </location>
</feature>
<feature type="transmembrane region" description="Helical" evidence="1">
    <location>
        <begin position="150"/>
        <end position="168"/>
    </location>
</feature>
<feature type="transmembrane region" description="Helical" evidence="1">
    <location>
        <begin position="198"/>
        <end position="218"/>
    </location>
</feature>
<feature type="transmembrane region" description="Helical" evidence="1">
    <location>
        <begin position="269"/>
        <end position="288"/>
    </location>
</feature>
<feature type="transmembrane region" description="Helical" evidence="1">
    <location>
        <begin position="326"/>
        <end position="348"/>
    </location>
</feature>
<gene>
    <name evidence="3" type="ORF">XD87_0364</name>
</gene>
<dbReference type="PANTHER" id="PTHR41771:SF1">
    <property type="entry name" value="MEMBRANE PROTEIN"/>
    <property type="match status" value="1"/>
</dbReference>
<dbReference type="PANTHER" id="PTHR41771">
    <property type="entry name" value="MEMBRANE PROTEIN-RELATED"/>
    <property type="match status" value="1"/>
</dbReference>
<dbReference type="Pfam" id="PF07907">
    <property type="entry name" value="YibE_F"/>
    <property type="match status" value="1"/>
</dbReference>
<name>A0A117LTV3_9BACT</name>
<accession>A0A117LTV3</accession>
<reference evidence="4" key="1">
    <citation type="journal article" date="2015" name="MBio">
        <title>Genome-Resolved Metagenomic Analysis Reveals Roles for Candidate Phyla and Other Microbial Community Members in Biogeochemical Transformations in Oil Reservoirs.</title>
        <authorList>
            <person name="Hu P."/>
            <person name="Tom L."/>
            <person name="Singh A."/>
            <person name="Thomas B.C."/>
            <person name="Baker B.J."/>
            <person name="Piceno Y.M."/>
            <person name="Andersen G.L."/>
            <person name="Banfield J.F."/>
        </authorList>
    </citation>
    <scope>NUCLEOTIDE SEQUENCE [LARGE SCALE GENOMIC DNA]</scope>
</reference>
<feature type="transmembrane region" description="Helical" evidence="1">
    <location>
        <begin position="175"/>
        <end position="192"/>
    </location>
</feature>
<feature type="signal peptide" evidence="2">
    <location>
        <begin position="1"/>
        <end position="18"/>
    </location>
</feature>
<comment type="caution">
    <text evidence="3">The sequence shown here is derived from an EMBL/GenBank/DDBJ whole genome shotgun (WGS) entry which is preliminary data.</text>
</comment>
<keyword evidence="1" id="KW-0472">Membrane</keyword>
<proteinExistence type="predicted"/>
<dbReference type="AlphaFoldDB" id="A0A117LTV3"/>
<dbReference type="EMBL" id="LGGI01000047">
    <property type="protein sequence ID" value="KUK67044.1"/>
    <property type="molecule type" value="Genomic_DNA"/>
</dbReference>
<evidence type="ECO:0000313" key="3">
    <source>
        <dbReference type="EMBL" id="KUK67044.1"/>
    </source>
</evidence>
<sequence>MITLLVGVYFLAPSFVFANDAVAEEFSIQEEQGEQLEQLEQLDKVEVSTEPDFMMTEQSEPEREIFKGRIIKQEKVDCGVMGGGSEISCFSYEVEILGGEQEGDIVETMPTWITNEEALFDEGSLVYLSKTEGFEGEEVWAVESYSRERALLILSGVFIFLIILITGIRGLRATIGLFISFCTIYFFAIPRINVGSNFFLISIITIFILLCAATFVTYGLNKKSLIAFSSTLLGILIIVAIGYVVTTALDINGLGEEEAAMLFDTTQGVVRLSWVFLLSIVIGALGVLDDVTVGQVSSMLEIYETDKTLPPRELFRKAMNVGKDHIASMVNTLFIAYAGSSFTLVMLLSANSPDFRILINEGFIVEEIVRTLVASIGLILVVPLTSFIASRLVAKVLK</sequence>